<sequence length="76" mass="8567">MPTSGLPSFTTIKKWILEAAGESNTKMSVSHAKKLAGDYLTQNDPEYYKRITHADPVGEGVARRWTDFHHHAARLE</sequence>
<proteinExistence type="predicted"/>
<accession>A0ABY6FRX9</accession>
<keyword evidence="2" id="KW-1185">Reference proteome</keyword>
<protein>
    <submittedName>
        <fullName evidence="1">Uncharacterized protein</fullName>
    </submittedName>
</protein>
<organism evidence="1 2">
    <name type="scientific">Arthrobacter koreensis</name>
    <dbReference type="NCBI Taxonomy" id="199136"/>
    <lineage>
        <taxon>Bacteria</taxon>
        <taxon>Bacillati</taxon>
        <taxon>Actinomycetota</taxon>
        <taxon>Actinomycetes</taxon>
        <taxon>Micrococcales</taxon>
        <taxon>Micrococcaceae</taxon>
        <taxon>Arthrobacter</taxon>
    </lineage>
</organism>
<name>A0ABY6FRX9_9MICC</name>
<reference evidence="1" key="1">
    <citation type="submission" date="2022-09" db="EMBL/GenBank/DDBJ databases">
        <authorList>
            <person name="Li D."/>
            <person name="Cheng J."/>
            <person name="Li Y."/>
        </authorList>
    </citation>
    <scope>NUCLEOTIDE SEQUENCE</scope>
    <source>
        <strain evidence="1">DL</strain>
    </source>
</reference>
<dbReference type="RefSeq" id="WP_263127489.1">
    <property type="nucleotide sequence ID" value="NZ_CP106856.1"/>
</dbReference>
<gene>
    <name evidence="1" type="ORF">N9A08_12765</name>
</gene>
<evidence type="ECO:0000313" key="1">
    <source>
        <dbReference type="EMBL" id="UYB35489.1"/>
    </source>
</evidence>
<evidence type="ECO:0000313" key="2">
    <source>
        <dbReference type="Proteomes" id="UP001063368"/>
    </source>
</evidence>
<dbReference type="EMBL" id="CP106856">
    <property type="protein sequence ID" value="UYB35489.1"/>
    <property type="molecule type" value="Genomic_DNA"/>
</dbReference>
<dbReference type="Proteomes" id="UP001063368">
    <property type="component" value="Chromosome"/>
</dbReference>